<dbReference type="RefSeq" id="WP_085363216.1">
    <property type="nucleotide sequence ID" value="NZ_LT906434.1"/>
</dbReference>
<evidence type="ECO:0000313" key="2">
    <source>
        <dbReference type="EMBL" id="OSI10684.1"/>
    </source>
</evidence>
<feature type="signal peptide" evidence="1">
    <location>
        <begin position="1"/>
        <end position="22"/>
    </location>
</feature>
<dbReference type="PROSITE" id="PS51257">
    <property type="entry name" value="PROKAR_LIPOPROTEIN"/>
    <property type="match status" value="1"/>
</dbReference>
<comment type="caution">
    <text evidence="2">The sequence shown here is derived from an EMBL/GenBank/DDBJ whole genome shotgun (WGS) entry which is preliminary data.</text>
</comment>
<dbReference type="Proteomes" id="UP000193466">
    <property type="component" value="Unassembled WGS sequence"/>
</dbReference>
<gene>
    <name evidence="2" type="ORF">BWD10_04310</name>
</gene>
<accession>A0ABX3WHB1</accession>
<evidence type="ECO:0008006" key="4">
    <source>
        <dbReference type="Google" id="ProtNLM"/>
    </source>
</evidence>
<evidence type="ECO:0000256" key="1">
    <source>
        <dbReference type="SAM" id="SignalP"/>
    </source>
</evidence>
<organism evidence="2 3">
    <name type="scientific">Neisseria zoodegmatis</name>
    <dbReference type="NCBI Taxonomy" id="326523"/>
    <lineage>
        <taxon>Bacteria</taxon>
        <taxon>Pseudomonadati</taxon>
        <taxon>Pseudomonadota</taxon>
        <taxon>Betaproteobacteria</taxon>
        <taxon>Neisseriales</taxon>
        <taxon>Neisseriaceae</taxon>
        <taxon>Neisseria</taxon>
    </lineage>
</organism>
<keyword evidence="3" id="KW-1185">Reference proteome</keyword>
<keyword evidence="1" id="KW-0732">Signal</keyword>
<dbReference type="EMBL" id="MTBM01000004">
    <property type="protein sequence ID" value="OSI10684.1"/>
    <property type="molecule type" value="Genomic_DNA"/>
</dbReference>
<feature type="chain" id="PRO_5046876624" description="Lipoprotein" evidence="1">
    <location>
        <begin position="23"/>
        <end position="114"/>
    </location>
</feature>
<reference evidence="2 3" key="1">
    <citation type="submission" date="2017-01" db="EMBL/GenBank/DDBJ databases">
        <authorList>
            <person name="Wolfgang W.J."/>
            <person name="Cole J."/>
            <person name="Wroblewski D."/>
            <person name="Mcginnis J."/>
            <person name="Musser K.A."/>
        </authorList>
    </citation>
    <scope>NUCLEOTIDE SEQUENCE [LARGE SCALE GENOMIC DNA]</scope>
    <source>
        <strain evidence="2 3">DSM 21643</strain>
    </source>
</reference>
<evidence type="ECO:0000313" key="3">
    <source>
        <dbReference type="Proteomes" id="UP000193466"/>
    </source>
</evidence>
<name>A0ABX3WHB1_9NEIS</name>
<sequence length="114" mass="12293">MKKTAGLVGMLLLGACAGGANGMLSSNSIVKSVVDNQCRIELNKRSEWKLASLVMTAQQQREWEDKICGCAGEEVFNHVTTDELIKIANPDTRVEAAASVTAKTVTACVKRLIR</sequence>
<protein>
    <recommendedName>
        <fullName evidence="4">Lipoprotein</fullName>
    </recommendedName>
</protein>
<proteinExistence type="predicted"/>